<feature type="signal peptide" evidence="1">
    <location>
        <begin position="1"/>
        <end position="28"/>
    </location>
</feature>
<dbReference type="PIRSF" id="PIRSF021591">
    <property type="entry name" value="UCP021591"/>
    <property type="match status" value="1"/>
</dbReference>
<dbReference type="Proteomes" id="UP000006072">
    <property type="component" value="Unassembled WGS sequence"/>
</dbReference>
<dbReference type="RefSeq" id="WP_003929060.1">
    <property type="nucleotide sequence ID" value="NZ_JH814685.1"/>
</dbReference>
<feature type="chain" id="PRO_5003839057" description="Secreted protein" evidence="1">
    <location>
        <begin position="29"/>
        <end position="139"/>
    </location>
</feature>
<sequence>MLSGVHKEIAVAASLTAGLLVSAPAVQADPPALRQVTYTVTSMQAVTAEIYYRDTDPPTWADYSHNPYRFSPKARVDIGPHQPWVLSVALVDADRWAMVSATAGPHVGDPQIRCELAVDGVVVATGEGPRGALCSLRHW</sequence>
<name>K0UVD8_MYCVA</name>
<comment type="caution">
    <text evidence="2">The sequence shown here is derived from an EMBL/GenBank/DDBJ whole genome shotgun (WGS) entry which is preliminary data.</text>
</comment>
<gene>
    <name evidence="2" type="ORF">MVAC_13663</name>
</gene>
<dbReference type="HOGENOM" id="CLU_127067_1_0_11"/>
<evidence type="ECO:0000313" key="3">
    <source>
        <dbReference type="Proteomes" id="UP000006072"/>
    </source>
</evidence>
<dbReference type="eggNOG" id="ENOG5031KTJ">
    <property type="taxonomic scope" value="Bacteria"/>
</dbReference>
<dbReference type="EMBL" id="ALQA01000026">
    <property type="protein sequence ID" value="EJZ08945.1"/>
    <property type="molecule type" value="Genomic_DNA"/>
</dbReference>
<proteinExistence type="predicted"/>
<reference evidence="2 3" key="1">
    <citation type="journal article" date="2012" name="J. Bacteriol.">
        <title>Complete Genome Sequence of Mycobacterium vaccae Type Strain ATCC 25954.</title>
        <authorList>
            <person name="Ho Y.S."/>
            <person name="Adroub S.A."/>
            <person name="Abadi M."/>
            <person name="Al Alwan B."/>
            <person name="Alkhateeb R."/>
            <person name="Gao G."/>
            <person name="Ragab A."/>
            <person name="Ali S."/>
            <person name="van Soolingen D."/>
            <person name="Bitter W."/>
            <person name="Pain A."/>
            <person name="Abdallah A.M."/>
        </authorList>
    </citation>
    <scope>NUCLEOTIDE SEQUENCE [LARGE SCALE GENOMIC DNA]</scope>
    <source>
        <strain evidence="2 3">ATCC 25954</strain>
    </source>
</reference>
<organism evidence="2 3">
    <name type="scientific">Mycolicibacterium vaccae ATCC 25954</name>
    <dbReference type="NCBI Taxonomy" id="1194972"/>
    <lineage>
        <taxon>Bacteria</taxon>
        <taxon>Bacillati</taxon>
        <taxon>Actinomycetota</taxon>
        <taxon>Actinomycetes</taxon>
        <taxon>Mycobacteriales</taxon>
        <taxon>Mycobacteriaceae</taxon>
        <taxon>Mycolicibacterium</taxon>
    </lineage>
</organism>
<keyword evidence="1" id="KW-0732">Signal</keyword>
<evidence type="ECO:0008006" key="4">
    <source>
        <dbReference type="Google" id="ProtNLM"/>
    </source>
</evidence>
<dbReference type="InterPro" id="IPR016793">
    <property type="entry name" value="UCP021591"/>
</dbReference>
<evidence type="ECO:0000256" key="1">
    <source>
        <dbReference type="SAM" id="SignalP"/>
    </source>
</evidence>
<dbReference type="AlphaFoldDB" id="K0UVD8"/>
<dbReference type="PATRIC" id="fig|1194972.3.peg.2729"/>
<protein>
    <recommendedName>
        <fullName evidence="4">Secreted protein</fullName>
    </recommendedName>
</protein>
<keyword evidence="3" id="KW-1185">Reference proteome</keyword>
<evidence type="ECO:0000313" key="2">
    <source>
        <dbReference type="EMBL" id="EJZ08945.1"/>
    </source>
</evidence>
<accession>K0UVD8</accession>